<gene>
    <name evidence="2" type="ORF">NE663_09675</name>
</gene>
<keyword evidence="1" id="KW-0472">Membrane</keyword>
<dbReference type="EMBL" id="JANGCH010000017">
    <property type="protein sequence ID" value="MCQ5122525.1"/>
    <property type="molecule type" value="Genomic_DNA"/>
</dbReference>
<evidence type="ECO:0000313" key="2">
    <source>
        <dbReference type="EMBL" id="MCQ5122525.1"/>
    </source>
</evidence>
<dbReference type="RefSeq" id="WP_256198272.1">
    <property type="nucleotide sequence ID" value="NZ_JANGCH010000017.1"/>
</dbReference>
<keyword evidence="1" id="KW-0812">Transmembrane</keyword>
<evidence type="ECO:0000313" key="3">
    <source>
        <dbReference type="Proteomes" id="UP001524435"/>
    </source>
</evidence>
<feature type="transmembrane region" description="Helical" evidence="1">
    <location>
        <begin position="222"/>
        <end position="245"/>
    </location>
</feature>
<protein>
    <submittedName>
        <fullName evidence="2">ABC transporter permease subunit</fullName>
    </submittedName>
</protein>
<keyword evidence="3" id="KW-1185">Reference proteome</keyword>
<proteinExistence type="predicted"/>
<evidence type="ECO:0000256" key="1">
    <source>
        <dbReference type="SAM" id="Phobius"/>
    </source>
</evidence>
<dbReference type="Proteomes" id="UP001524435">
    <property type="component" value="Unassembled WGS sequence"/>
</dbReference>
<feature type="transmembrane region" description="Helical" evidence="1">
    <location>
        <begin position="12"/>
        <end position="33"/>
    </location>
</feature>
<organism evidence="2 3">
    <name type="scientific">Massilicoli timonensis</name>
    <dbReference type="NCBI Taxonomy" id="2015901"/>
    <lineage>
        <taxon>Bacteria</taxon>
        <taxon>Bacillati</taxon>
        <taxon>Bacillota</taxon>
        <taxon>Erysipelotrichia</taxon>
        <taxon>Erysipelotrichales</taxon>
        <taxon>Erysipelotrichaceae</taxon>
        <taxon>Massilicoli</taxon>
    </lineage>
</organism>
<dbReference type="PANTHER" id="PTHR37305:SF1">
    <property type="entry name" value="MEMBRANE PROTEIN"/>
    <property type="match status" value="1"/>
</dbReference>
<name>A0ABT1SMS2_9FIRM</name>
<accession>A0ABT1SMS2</accession>
<sequence length="378" mass="43833">MLKLELKRLFKSPKNIGVVFCMIVFSFFILYQLNEKRVEYDEVQLKELYAASAIAKQEKEQLKYVEETPEVAEANEYWDFEGRYASYLRGKFNPLSDKDIFTKEERTTLEKDRYRHILDAWDKEYNKAYLELAKTQKELKKEIILREYLLEHKIEQYDTPYEVNTMNYLVNFFQSPNVFVFLILIAFASIDVITKDFDCDSYKPLYTMPVARKKIIRSKVEAVLLFALFAISVAILLPSVAAAWIGGTGILEYPQVMEDFSIWIAFDYVLKCMLILLVLILFTISVITLVSVSLRNGTSAMMAIGSYFIILYCMSELELRFPNVLYYIPLFSVDVAYTVNVKNFSILLFSVCSLFMIILSIWASERVIETADLSGGDA</sequence>
<comment type="caution">
    <text evidence="2">The sequence shown here is derived from an EMBL/GenBank/DDBJ whole genome shotgun (WGS) entry which is preliminary data.</text>
</comment>
<dbReference type="PANTHER" id="PTHR37305">
    <property type="entry name" value="INTEGRAL MEMBRANE PROTEIN-RELATED"/>
    <property type="match status" value="1"/>
</dbReference>
<keyword evidence="1" id="KW-1133">Transmembrane helix</keyword>
<feature type="transmembrane region" description="Helical" evidence="1">
    <location>
        <begin position="344"/>
        <end position="363"/>
    </location>
</feature>
<feature type="transmembrane region" description="Helical" evidence="1">
    <location>
        <begin position="265"/>
        <end position="292"/>
    </location>
</feature>
<reference evidence="2 3" key="1">
    <citation type="submission" date="2022-06" db="EMBL/GenBank/DDBJ databases">
        <title>Isolation of gut microbiota from human fecal samples.</title>
        <authorList>
            <person name="Pamer E.G."/>
            <person name="Barat B."/>
            <person name="Waligurski E."/>
            <person name="Medina S."/>
            <person name="Paddock L."/>
            <person name="Mostad J."/>
        </authorList>
    </citation>
    <scope>NUCLEOTIDE SEQUENCE [LARGE SCALE GENOMIC DNA]</scope>
    <source>
        <strain evidence="2 3">DFI.6.1</strain>
    </source>
</reference>
<dbReference type="Pfam" id="PF12679">
    <property type="entry name" value="ABC2_membrane_2"/>
    <property type="match status" value="1"/>
</dbReference>